<name>A0A2A4K1X5_HELVI</name>
<dbReference type="EMBL" id="NWSH01000220">
    <property type="protein sequence ID" value="PCG78265.1"/>
    <property type="molecule type" value="Genomic_DNA"/>
</dbReference>
<evidence type="ECO:0000313" key="1">
    <source>
        <dbReference type="EMBL" id="PCG78265.1"/>
    </source>
</evidence>
<proteinExistence type="predicted"/>
<comment type="caution">
    <text evidence="1">The sequence shown here is derived from an EMBL/GenBank/DDBJ whole genome shotgun (WGS) entry which is preliminary data.</text>
</comment>
<gene>
    <name evidence="1" type="ORF">B5V51_4687</name>
</gene>
<sequence>MGMRKYEVPHSHLYKIPKRLQLLSQPRKYYVCEFGADMPRYTPQGTRVSAIRGRVYDKNSDIAWPYLRRLMILKKMYKNRFSPERLERIDRMIEASNATLYAKLANCAIDLKKYDNRDLKKKKGWTDTEWKRHMEYISQIAGPKKVFDPPPIKRGKSKPLDALIPRLNVISSRPDFKCYKRMSQEDWYRNPEKVAPNALKYMISERIKKLATPRAIPHPED</sequence>
<organism evidence="1">
    <name type="scientific">Heliothis virescens</name>
    <name type="common">Tobacco budworm moth</name>
    <dbReference type="NCBI Taxonomy" id="7102"/>
    <lineage>
        <taxon>Eukaryota</taxon>
        <taxon>Metazoa</taxon>
        <taxon>Ecdysozoa</taxon>
        <taxon>Arthropoda</taxon>
        <taxon>Hexapoda</taxon>
        <taxon>Insecta</taxon>
        <taxon>Pterygota</taxon>
        <taxon>Neoptera</taxon>
        <taxon>Endopterygota</taxon>
        <taxon>Lepidoptera</taxon>
        <taxon>Glossata</taxon>
        <taxon>Ditrysia</taxon>
        <taxon>Noctuoidea</taxon>
        <taxon>Noctuidae</taxon>
        <taxon>Heliothinae</taxon>
        <taxon>Heliothis</taxon>
    </lineage>
</organism>
<dbReference type="AlphaFoldDB" id="A0A2A4K1X5"/>
<dbReference type="Pfam" id="PF14912">
    <property type="entry name" value="THEG"/>
    <property type="match status" value="2"/>
</dbReference>
<dbReference type="InterPro" id="IPR006623">
    <property type="entry name" value="THEG"/>
</dbReference>
<reference evidence="1" key="1">
    <citation type="submission" date="2017-09" db="EMBL/GenBank/DDBJ databases">
        <title>Contemporary evolution of a Lepidopteran species, Heliothis virescens, in response to modern agricultural practices.</title>
        <authorList>
            <person name="Fritz M.L."/>
            <person name="Deyonke A.M."/>
            <person name="Papanicolaou A."/>
            <person name="Micinski S."/>
            <person name="Westbrook J."/>
            <person name="Gould F."/>
        </authorList>
    </citation>
    <scope>NUCLEOTIDE SEQUENCE [LARGE SCALE GENOMIC DNA]</scope>
    <source>
        <strain evidence="1">HvINT-</strain>
        <tissue evidence="1">Whole body</tissue>
    </source>
</reference>
<accession>A0A2A4K1X5</accession>
<dbReference type="SMART" id="SM00705">
    <property type="entry name" value="THEG"/>
    <property type="match status" value="3"/>
</dbReference>
<protein>
    <submittedName>
        <fullName evidence="1">Uncharacterized protein</fullName>
    </submittedName>
</protein>